<evidence type="ECO:0000313" key="1">
    <source>
        <dbReference type="EMBL" id="KYO32819.1"/>
    </source>
</evidence>
<proteinExistence type="predicted"/>
<gene>
    <name evidence="1" type="ORF">Y1Q_0009399</name>
</gene>
<sequence length="123" mass="14260">MQRITRARKKENYLLIFNSMDKTKMPGSPECSKRMGWGGVWYWASVVSASALHLTPGKEEQPLQHGLAPSPRKPQQRRCGLWLLPQMYMAEKLAPSQLTSVDMSFWELCQEEEMAFVERLRET</sequence>
<reference evidence="1 2" key="1">
    <citation type="journal article" date="2012" name="Genome Biol.">
        <title>Sequencing three crocodilian genomes to illuminate the evolution of archosaurs and amniotes.</title>
        <authorList>
            <person name="St John J.A."/>
            <person name="Braun E.L."/>
            <person name="Isberg S.R."/>
            <person name="Miles L.G."/>
            <person name="Chong A.Y."/>
            <person name="Gongora J."/>
            <person name="Dalzell P."/>
            <person name="Moran C."/>
            <person name="Bed'hom B."/>
            <person name="Abzhanov A."/>
            <person name="Burgess S.C."/>
            <person name="Cooksey A.M."/>
            <person name="Castoe T.A."/>
            <person name="Crawford N.G."/>
            <person name="Densmore L.D."/>
            <person name="Drew J.C."/>
            <person name="Edwards S.V."/>
            <person name="Faircloth B.C."/>
            <person name="Fujita M.K."/>
            <person name="Greenwold M.J."/>
            <person name="Hoffmann F.G."/>
            <person name="Howard J.M."/>
            <person name="Iguchi T."/>
            <person name="Janes D.E."/>
            <person name="Khan S.Y."/>
            <person name="Kohno S."/>
            <person name="de Koning A.J."/>
            <person name="Lance S.L."/>
            <person name="McCarthy F.M."/>
            <person name="McCormack J.E."/>
            <person name="Merchant M.E."/>
            <person name="Peterson D.G."/>
            <person name="Pollock D.D."/>
            <person name="Pourmand N."/>
            <person name="Raney B.J."/>
            <person name="Roessler K.A."/>
            <person name="Sanford J.R."/>
            <person name="Sawyer R.H."/>
            <person name="Schmidt C.J."/>
            <person name="Triplett E.W."/>
            <person name="Tuberville T.D."/>
            <person name="Venegas-Anaya M."/>
            <person name="Howard J.T."/>
            <person name="Jarvis E.D."/>
            <person name="Guillette L.J.Jr."/>
            <person name="Glenn T.C."/>
            <person name="Green R.E."/>
            <person name="Ray D.A."/>
        </authorList>
    </citation>
    <scope>NUCLEOTIDE SEQUENCE [LARGE SCALE GENOMIC DNA]</scope>
    <source>
        <strain evidence="1">KSC_2009_1</strain>
    </source>
</reference>
<dbReference type="AlphaFoldDB" id="A0A151N894"/>
<organism evidence="1 2">
    <name type="scientific">Alligator mississippiensis</name>
    <name type="common">American alligator</name>
    <dbReference type="NCBI Taxonomy" id="8496"/>
    <lineage>
        <taxon>Eukaryota</taxon>
        <taxon>Metazoa</taxon>
        <taxon>Chordata</taxon>
        <taxon>Craniata</taxon>
        <taxon>Vertebrata</taxon>
        <taxon>Euteleostomi</taxon>
        <taxon>Archelosauria</taxon>
        <taxon>Archosauria</taxon>
        <taxon>Crocodylia</taxon>
        <taxon>Alligatoridae</taxon>
        <taxon>Alligatorinae</taxon>
        <taxon>Alligator</taxon>
    </lineage>
</organism>
<keyword evidence="2" id="KW-1185">Reference proteome</keyword>
<evidence type="ECO:0000313" key="2">
    <source>
        <dbReference type="Proteomes" id="UP000050525"/>
    </source>
</evidence>
<dbReference type="EMBL" id="AKHW03003879">
    <property type="protein sequence ID" value="KYO32819.1"/>
    <property type="molecule type" value="Genomic_DNA"/>
</dbReference>
<protein>
    <submittedName>
        <fullName evidence="1">Uncharacterized protein</fullName>
    </submittedName>
</protein>
<name>A0A151N894_ALLMI</name>
<comment type="caution">
    <text evidence="1">The sequence shown here is derived from an EMBL/GenBank/DDBJ whole genome shotgun (WGS) entry which is preliminary data.</text>
</comment>
<accession>A0A151N894</accession>
<dbReference type="Proteomes" id="UP000050525">
    <property type="component" value="Unassembled WGS sequence"/>
</dbReference>